<dbReference type="InterPro" id="IPR013103">
    <property type="entry name" value="RVT_2"/>
</dbReference>
<gene>
    <name evidence="2" type="primary">GIP_5</name>
    <name evidence="2" type="ORF">g.114420</name>
</gene>
<protein>
    <submittedName>
        <fullName evidence="2">Copia protein</fullName>
    </submittedName>
</protein>
<feature type="domain" description="Reverse transcriptase Ty1/copia-type" evidence="1">
    <location>
        <begin position="121"/>
        <end position="225"/>
    </location>
</feature>
<accession>A0A2S2NYU2</accession>
<dbReference type="Pfam" id="PF07727">
    <property type="entry name" value="RVT_2"/>
    <property type="match status" value="1"/>
</dbReference>
<dbReference type="AlphaFoldDB" id="A0A2S2NYU2"/>
<sequence>MASSDNSQDEHNVVNNKSNIIEDIQNNFLKLQILLDSDTREKVDKQVQQISEETDVEYSRPKRVTKTPEYLNDTTSSYAMAKSAETFVNNLSKVYDDLVKSEDKEQWEYAMKEEMASHQENNTWTLAQLLEGKKVVKARWVYRLKTEGDKKRYKARLVAKGYLQQLGFDYKETYAPVANIITIRTLLCVINQKNLYMCQLDVKTTFLNGQLDEEIYMEQPQRFVENSS</sequence>
<proteinExistence type="predicted"/>
<organism evidence="2">
    <name type="scientific">Schizaphis graminum</name>
    <name type="common">Green bug aphid</name>
    <dbReference type="NCBI Taxonomy" id="13262"/>
    <lineage>
        <taxon>Eukaryota</taxon>
        <taxon>Metazoa</taxon>
        <taxon>Ecdysozoa</taxon>
        <taxon>Arthropoda</taxon>
        <taxon>Hexapoda</taxon>
        <taxon>Insecta</taxon>
        <taxon>Pterygota</taxon>
        <taxon>Neoptera</taxon>
        <taxon>Paraneoptera</taxon>
        <taxon>Hemiptera</taxon>
        <taxon>Sternorrhyncha</taxon>
        <taxon>Aphidomorpha</taxon>
        <taxon>Aphidoidea</taxon>
        <taxon>Aphididae</taxon>
        <taxon>Aphidini</taxon>
        <taxon>Schizaphis</taxon>
    </lineage>
</organism>
<name>A0A2S2NYU2_SCHGA</name>
<evidence type="ECO:0000259" key="1">
    <source>
        <dbReference type="Pfam" id="PF07727"/>
    </source>
</evidence>
<evidence type="ECO:0000313" key="2">
    <source>
        <dbReference type="EMBL" id="MBY22383.1"/>
    </source>
</evidence>
<reference evidence="2" key="1">
    <citation type="submission" date="2018-04" db="EMBL/GenBank/DDBJ databases">
        <title>Transcriptome of Schizaphis graminum biotype I.</title>
        <authorList>
            <person name="Scully E.D."/>
            <person name="Geib S.M."/>
            <person name="Palmer N.A."/>
            <person name="Koch K."/>
            <person name="Bradshaw J."/>
            <person name="Heng-Moss T."/>
            <person name="Sarath G."/>
        </authorList>
    </citation>
    <scope>NUCLEOTIDE SEQUENCE</scope>
</reference>
<dbReference type="EMBL" id="GGMR01009764">
    <property type="protein sequence ID" value="MBY22383.1"/>
    <property type="molecule type" value="Transcribed_RNA"/>
</dbReference>